<name>W9GPS4_9MICO</name>
<evidence type="ECO:0000313" key="3">
    <source>
        <dbReference type="Proteomes" id="UP000019494"/>
    </source>
</evidence>
<dbReference type="Proteomes" id="UP000019494">
    <property type="component" value="Unassembled WGS sequence"/>
</dbReference>
<proteinExistence type="predicted"/>
<keyword evidence="3" id="KW-1185">Reference proteome</keyword>
<sequence length="235" mass="25337">MDQSDVTALLVNEQTDRLMTTAASLTDEDVRGASLCEGWSRGHVLAHVARNAEGIARAARAATTGSGEAMYAGQAERDAEIEAGARRSARELVDDVRHTAAELAPYLEAIHPHELKDVTFERTPGGERVYAARLPFMRLREVVIHHIDLDAGFGFEDIGNDDLSELFLRDAAKRLGATPSAPGLTIDTAEGDHLVVGDGGTDVTGPRAGMLRWLLRQDGRDVTSEDALPELPKGF</sequence>
<protein>
    <recommendedName>
        <fullName evidence="1">Mycothiol-dependent maleylpyruvate isomerase metal-binding domain-containing protein</fullName>
    </recommendedName>
</protein>
<organism evidence="2 3">
    <name type="scientific">Intrasporangium chromatireducens Q5-1</name>
    <dbReference type="NCBI Taxonomy" id="584657"/>
    <lineage>
        <taxon>Bacteria</taxon>
        <taxon>Bacillati</taxon>
        <taxon>Actinomycetota</taxon>
        <taxon>Actinomycetes</taxon>
        <taxon>Micrococcales</taxon>
        <taxon>Intrasporangiaceae</taxon>
        <taxon>Intrasporangium</taxon>
    </lineage>
</organism>
<accession>W9GPS4</accession>
<dbReference type="InterPro" id="IPR034660">
    <property type="entry name" value="DinB/YfiT-like"/>
</dbReference>
<dbReference type="SUPFAM" id="SSF109854">
    <property type="entry name" value="DinB/YfiT-like putative metalloenzymes"/>
    <property type="match status" value="1"/>
</dbReference>
<dbReference type="InterPro" id="IPR024344">
    <property type="entry name" value="MDMPI_metal-binding"/>
</dbReference>
<dbReference type="EMBL" id="AWQS01000024">
    <property type="protein sequence ID" value="EWT07032.1"/>
    <property type="molecule type" value="Genomic_DNA"/>
</dbReference>
<dbReference type="Pfam" id="PF11716">
    <property type="entry name" value="MDMPI_N"/>
    <property type="match status" value="1"/>
</dbReference>
<gene>
    <name evidence="2" type="ORF">N864_13350</name>
</gene>
<reference evidence="3" key="1">
    <citation type="submission" date="2013-08" db="EMBL/GenBank/DDBJ databases">
        <title>Intrasporangium oryzae NRRL B-24470.</title>
        <authorList>
            <person name="Liu H."/>
            <person name="Wang G."/>
        </authorList>
    </citation>
    <scope>NUCLEOTIDE SEQUENCE [LARGE SCALE GENOMIC DNA]</scope>
    <source>
        <strain evidence="3">Q5-1</strain>
    </source>
</reference>
<dbReference type="RefSeq" id="WP_081793388.1">
    <property type="nucleotide sequence ID" value="NZ_AWQS01000024.1"/>
</dbReference>
<dbReference type="InterPro" id="IPR017517">
    <property type="entry name" value="Maleyloyr_isom"/>
</dbReference>
<evidence type="ECO:0000259" key="1">
    <source>
        <dbReference type="Pfam" id="PF11716"/>
    </source>
</evidence>
<dbReference type="NCBIfam" id="TIGR03083">
    <property type="entry name" value="maleylpyruvate isomerase family mycothiol-dependent enzyme"/>
    <property type="match status" value="1"/>
</dbReference>
<dbReference type="SUPFAM" id="SSF55718">
    <property type="entry name" value="SCP-like"/>
    <property type="match status" value="1"/>
</dbReference>
<evidence type="ECO:0000313" key="2">
    <source>
        <dbReference type="EMBL" id="EWT07032.1"/>
    </source>
</evidence>
<dbReference type="PATRIC" id="fig|584657.3.peg.1028"/>
<dbReference type="AlphaFoldDB" id="W9GPS4"/>
<feature type="domain" description="Mycothiol-dependent maleylpyruvate isomerase metal-binding" evidence="1">
    <location>
        <begin position="13"/>
        <end position="149"/>
    </location>
</feature>
<dbReference type="InterPro" id="IPR036527">
    <property type="entry name" value="SCP2_sterol-bd_dom_sf"/>
</dbReference>
<comment type="caution">
    <text evidence="2">The sequence shown here is derived from an EMBL/GenBank/DDBJ whole genome shotgun (WGS) entry which is preliminary data.</text>
</comment>
<dbReference type="OrthoDB" id="5118203at2"/>
<dbReference type="Gene3D" id="1.20.120.450">
    <property type="entry name" value="dinb family like domain"/>
    <property type="match status" value="1"/>
</dbReference>
<dbReference type="GO" id="GO:0046872">
    <property type="term" value="F:metal ion binding"/>
    <property type="evidence" value="ECO:0007669"/>
    <property type="project" value="InterPro"/>
</dbReference>